<sequence length="32" mass="3606">MVVKGSKPSGFDFRVLEKTDLFPWYTAETANA</sequence>
<name>A0A8J9SHA3_PHATR</name>
<reference evidence="1" key="1">
    <citation type="submission" date="2022-02" db="EMBL/GenBank/DDBJ databases">
        <authorList>
            <person name="Giguere J D."/>
        </authorList>
    </citation>
    <scope>NUCLEOTIDE SEQUENCE</scope>
    <source>
        <strain evidence="1">CCAP 1055/1</strain>
    </source>
</reference>
<gene>
    <name evidence="1" type="ORF">PTTT1_LOCUS52859</name>
</gene>
<organism evidence="1">
    <name type="scientific">Phaeodactylum tricornutum</name>
    <name type="common">Diatom</name>
    <dbReference type="NCBI Taxonomy" id="2850"/>
    <lineage>
        <taxon>Eukaryota</taxon>
        <taxon>Sar</taxon>
        <taxon>Stramenopiles</taxon>
        <taxon>Ochrophyta</taxon>
        <taxon>Bacillariophyta</taxon>
        <taxon>Bacillariophyceae</taxon>
        <taxon>Bacillariophycidae</taxon>
        <taxon>Naviculales</taxon>
        <taxon>Phaeodactylaceae</taxon>
        <taxon>Phaeodactylum</taxon>
    </lineage>
</organism>
<dbReference type="EMBL" id="OU594949">
    <property type="protein sequence ID" value="CAG9293867.1"/>
    <property type="molecule type" value="Genomic_DNA"/>
</dbReference>
<accession>A0A8J9SHA3</accession>
<dbReference type="AlphaFoldDB" id="A0A8J9SHA3"/>
<evidence type="ECO:0000313" key="1">
    <source>
        <dbReference type="EMBL" id="CAG9293867.1"/>
    </source>
</evidence>
<proteinExistence type="predicted"/>
<dbReference type="Proteomes" id="UP000836788">
    <property type="component" value="Chromosome 8"/>
</dbReference>
<protein>
    <submittedName>
        <fullName evidence="1">Uncharacterized protein</fullName>
    </submittedName>
</protein>